<dbReference type="OrthoDB" id="8779376at2"/>
<feature type="transmembrane region" description="Helical" evidence="1">
    <location>
        <begin position="57"/>
        <end position="80"/>
    </location>
</feature>
<evidence type="ECO:0000313" key="3">
    <source>
        <dbReference type="Proteomes" id="UP000006697"/>
    </source>
</evidence>
<organism evidence="2 3">
    <name type="scientific">Herminiimonas arsenicoxydans</name>
    <dbReference type="NCBI Taxonomy" id="204773"/>
    <lineage>
        <taxon>Bacteria</taxon>
        <taxon>Pseudomonadati</taxon>
        <taxon>Pseudomonadota</taxon>
        <taxon>Betaproteobacteria</taxon>
        <taxon>Burkholderiales</taxon>
        <taxon>Oxalobacteraceae</taxon>
        <taxon>Herminiimonas</taxon>
    </lineage>
</organism>
<name>A4GA97_HERAR</name>
<protein>
    <submittedName>
        <fullName evidence="2">Fumarate reductase respiratory complex transmembrane subunit</fullName>
    </submittedName>
</protein>
<dbReference type="STRING" id="204773.HEAR3328"/>
<dbReference type="AlphaFoldDB" id="A4GA97"/>
<keyword evidence="1 2" id="KW-0812">Transmembrane</keyword>
<keyword evidence="3" id="KW-1185">Reference proteome</keyword>
<keyword evidence="1" id="KW-0472">Membrane</keyword>
<dbReference type="eggNOG" id="COG2142">
    <property type="taxonomic scope" value="Bacteria"/>
</dbReference>
<gene>
    <name evidence="2" type="ordered locus">HEAR3328</name>
</gene>
<reference evidence="2 3" key="1">
    <citation type="journal article" date="2007" name="PLoS Genet.">
        <title>A tale of two oxidation states: bacterial colonization of arsenic-rich environments.</title>
        <authorList>
            <person name="Muller D."/>
            <person name="Medigue C."/>
            <person name="Koechler S."/>
            <person name="Barbe V."/>
            <person name="Barakat M."/>
            <person name="Talla E."/>
            <person name="Bonnefoy V."/>
            <person name="Krin E."/>
            <person name="Arsene-Ploetze F."/>
            <person name="Carapito C."/>
            <person name="Chandler M."/>
            <person name="Cournoyer B."/>
            <person name="Cruveiller S."/>
            <person name="Dossat C."/>
            <person name="Duval S."/>
            <person name="Heymann M."/>
            <person name="Leize E."/>
            <person name="Lieutaud A."/>
            <person name="Lievremont D."/>
            <person name="Makita Y."/>
            <person name="Mangenot S."/>
            <person name="Nitschke W."/>
            <person name="Ortet P."/>
            <person name="Perdrial N."/>
            <person name="Schoepp B."/>
            <person name="Siguier N."/>
            <person name="Simeonova D.D."/>
            <person name="Rouy Z."/>
            <person name="Segurens B."/>
            <person name="Turlin E."/>
            <person name="Vallenet D."/>
            <person name="Van Dorsselaer A."/>
            <person name="Weiss S."/>
            <person name="Weissenbach J."/>
            <person name="Lett M.C."/>
            <person name="Danchin A."/>
            <person name="Bertin P.N."/>
        </authorList>
    </citation>
    <scope>NUCLEOTIDE SEQUENCE [LARGE SCALE GENOMIC DNA]</scope>
    <source>
        <strain evidence="3">ULPAs1</strain>
    </source>
</reference>
<sequence>MSSVAAQQARAWYVQRISAMVLALCVIVHIGIIMYAVRGGLSGSEILARTRGSWAFGLFYSVFVLACAAHVPVGLANIAQEWLGWTAGRSRMLSLLAGLLILAMGWCAVYGVTLS</sequence>
<proteinExistence type="predicted"/>
<feature type="transmembrane region" description="Helical" evidence="1">
    <location>
        <begin position="92"/>
        <end position="112"/>
    </location>
</feature>
<dbReference type="SUPFAM" id="SSF81343">
    <property type="entry name" value="Fumarate reductase respiratory complex transmembrane subunits"/>
    <property type="match status" value="1"/>
</dbReference>
<dbReference type="GO" id="GO:0016020">
    <property type="term" value="C:membrane"/>
    <property type="evidence" value="ECO:0007669"/>
    <property type="project" value="InterPro"/>
</dbReference>
<dbReference type="InterPro" id="IPR034804">
    <property type="entry name" value="SQR/QFR_C/D"/>
</dbReference>
<dbReference type="Gene3D" id="1.20.1300.10">
    <property type="entry name" value="Fumarate reductase/succinate dehydrogenase, transmembrane subunit"/>
    <property type="match status" value="1"/>
</dbReference>
<accession>A4GA97</accession>
<dbReference type="Proteomes" id="UP000006697">
    <property type="component" value="Chromosome"/>
</dbReference>
<evidence type="ECO:0000313" key="2">
    <source>
        <dbReference type="EMBL" id="CAL63434.1"/>
    </source>
</evidence>
<dbReference type="EMBL" id="CU207211">
    <property type="protein sequence ID" value="CAL63434.1"/>
    <property type="molecule type" value="Genomic_DNA"/>
</dbReference>
<dbReference type="HOGENOM" id="CLU_173976_0_0_4"/>
<dbReference type="KEGG" id="har:HEAR3328"/>
<feature type="transmembrane region" description="Helical" evidence="1">
    <location>
        <begin position="17"/>
        <end position="37"/>
    </location>
</feature>
<evidence type="ECO:0000256" key="1">
    <source>
        <dbReference type="SAM" id="Phobius"/>
    </source>
</evidence>
<keyword evidence="1" id="KW-1133">Transmembrane helix</keyword>